<dbReference type="PANTHER" id="PTHR34504:SF2">
    <property type="entry name" value="UPF0150 PROTEIN SSL0259"/>
    <property type="match status" value="1"/>
</dbReference>
<dbReference type="InterPro" id="IPR031807">
    <property type="entry name" value="HicB-like"/>
</dbReference>
<reference evidence="2" key="1">
    <citation type="submission" date="2021-03" db="EMBL/GenBank/DDBJ databases">
        <title>Genomic Encyclopedia of Type Strains, Phase IV (KMG-IV): sequencing the most valuable type-strain genomes for metagenomic binning, comparative biology and taxonomic classification.</title>
        <authorList>
            <person name="Goeker M."/>
        </authorList>
    </citation>
    <scope>NUCLEOTIDE SEQUENCE</scope>
    <source>
        <strain evidence="2">DSM 101588</strain>
    </source>
</reference>
<dbReference type="Proteomes" id="UP001166402">
    <property type="component" value="Unassembled WGS sequence"/>
</dbReference>
<dbReference type="EMBL" id="JAGGLT010000010">
    <property type="protein sequence ID" value="MBP2071601.1"/>
    <property type="molecule type" value="Genomic_DNA"/>
</dbReference>
<protein>
    <submittedName>
        <fullName evidence="2">RNase H-like HicB family nuclease/putative DNA-binding ribbon-helix-helix protein</fullName>
    </submittedName>
</protein>
<feature type="domain" description="HicB-like antitoxin of toxin-antitoxin system" evidence="1">
    <location>
        <begin position="16"/>
        <end position="108"/>
    </location>
</feature>
<dbReference type="InterPro" id="IPR035069">
    <property type="entry name" value="TTHA1013/TTHA0281-like"/>
</dbReference>
<sequence>MANELNYKIELVKLSEKDGGGYLAYVPKLPGCMSDGETPEEALKNVQDAIKCWVETAKELNRAIPEFDEYKDENDYSGKILLRMPKTMHKILSEMAEKEEISLNNLIQNLLSFAIGYKKGEKNVNINYNVVVTSKINKKSKDKWHERINSNIDIIEKLAMR</sequence>
<dbReference type="Gene3D" id="3.30.160.250">
    <property type="match status" value="1"/>
</dbReference>
<accession>A0ABS4ND43</accession>
<dbReference type="SUPFAM" id="SSF143100">
    <property type="entry name" value="TTHA1013/TTHA0281-like"/>
    <property type="match status" value="1"/>
</dbReference>
<evidence type="ECO:0000313" key="2">
    <source>
        <dbReference type="EMBL" id="MBP2071601.1"/>
    </source>
</evidence>
<gene>
    <name evidence="2" type="ORF">J2Z80_001121</name>
</gene>
<dbReference type="PANTHER" id="PTHR34504">
    <property type="entry name" value="ANTITOXIN HICB"/>
    <property type="match status" value="1"/>
</dbReference>
<dbReference type="InterPro" id="IPR051404">
    <property type="entry name" value="TA_system_antitoxin"/>
</dbReference>
<dbReference type="InterPro" id="IPR010985">
    <property type="entry name" value="Ribbon_hlx_hlx"/>
</dbReference>
<dbReference type="Pfam" id="PF15919">
    <property type="entry name" value="HicB_lk_antitox"/>
    <property type="match status" value="1"/>
</dbReference>
<dbReference type="RefSeq" id="WP_209453488.1">
    <property type="nucleotide sequence ID" value="NZ_JAGGLT010000010.1"/>
</dbReference>
<evidence type="ECO:0000259" key="1">
    <source>
        <dbReference type="Pfam" id="PF15919"/>
    </source>
</evidence>
<name>A0ABS4ND43_9THEO</name>
<evidence type="ECO:0000313" key="3">
    <source>
        <dbReference type="Proteomes" id="UP001166402"/>
    </source>
</evidence>
<keyword evidence="3" id="KW-1185">Reference proteome</keyword>
<comment type="caution">
    <text evidence="2">The sequence shown here is derived from an EMBL/GenBank/DDBJ whole genome shotgun (WGS) entry which is preliminary data.</text>
</comment>
<dbReference type="SUPFAM" id="SSF47598">
    <property type="entry name" value="Ribbon-helix-helix"/>
    <property type="match status" value="1"/>
</dbReference>
<organism evidence="2 3">
    <name type="scientific">Thermoanaerobacterium butyriciformans</name>
    <dbReference type="NCBI Taxonomy" id="1702242"/>
    <lineage>
        <taxon>Bacteria</taxon>
        <taxon>Bacillati</taxon>
        <taxon>Bacillota</taxon>
        <taxon>Clostridia</taxon>
        <taxon>Thermoanaerobacterales</taxon>
        <taxon>Thermoanaerobacteraceae</taxon>
        <taxon>Thermoanaerobacterium</taxon>
    </lineage>
</organism>
<proteinExistence type="predicted"/>